<organism evidence="2 3">
    <name type="scientific">Streptomyces mobaraensis</name>
    <name type="common">Streptoverticillium mobaraense</name>
    <dbReference type="NCBI Taxonomy" id="35621"/>
    <lineage>
        <taxon>Bacteria</taxon>
        <taxon>Bacillati</taxon>
        <taxon>Actinomycetota</taxon>
        <taxon>Actinomycetes</taxon>
        <taxon>Kitasatosporales</taxon>
        <taxon>Streptomycetaceae</taxon>
        <taxon>Streptomyces</taxon>
    </lineage>
</organism>
<dbReference type="InterPro" id="IPR016181">
    <property type="entry name" value="Acyl_CoA_acyltransferase"/>
</dbReference>
<evidence type="ECO:0000259" key="1">
    <source>
        <dbReference type="Pfam" id="PF00583"/>
    </source>
</evidence>
<reference evidence="2 3" key="1">
    <citation type="journal article" date="2019" name="Microb. Cell Fact.">
        <title>Exploring novel herbicidin analogues by transcriptional regulator overexpression and MS/MS molecular networking.</title>
        <authorList>
            <person name="Shi Y."/>
            <person name="Gu R."/>
            <person name="Li Y."/>
            <person name="Wang X."/>
            <person name="Ren W."/>
            <person name="Li X."/>
            <person name="Wang L."/>
            <person name="Xie Y."/>
            <person name="Hong B."/>
        </authorList>
    </citation>
    <scope>NUCLEOTIDE SEQUENCE [LARGE SCALE GENOMIC DNA]</scope>
    <source>
        <strain evidence="2 3">US-43</strain>
    </source>
</reference>
<dbReference type="GO" id="GO:0016747">
    <property type="term" value="F:acyltransferase activity, transferring groups other than amino-acyl groups"/>
    <property type="evidence" value="ECO:0007669"/>
    <property type="project" value="InterPro"/>
</dbReference>
<name>A0A5N5W1Z6_STRMB</name>
<dbReference type="AlphaFoldDB" id="A0A5N5W1Z6"/>
<dbReference type="CDD" id="cd04301">
    <property type="entry name" value="NAT_SF"/>
    <property type="match status" value="1"/>
</dbReference>
<accession>A0A5N5W1Z6</accession>
<dbReference type="OrthoDB" id="9796171at2"/>
<dbReference type="InterPro" id="IPR000182">
    <property type="entry name" value="GNAT_dom"/>
</dbReference>
<evidence type="ECO:0000313" key="2">
    <source>
        <dbReference type="EMBL" id="KAB7835790.1"/>
    </source>
</evidence>
<dbReference type="Gene3D" id="3.40.630.30">
    <property type="match status" value="1"/>
</dbReference>
<dbReference type="EMBL" id="VOKX01000106">
    <property type="protein sequence ID" value="KAB7835790.1"/>
    <property type="molecule type" value="Genomic_DNA"/>
</dbReference>
<evidence type="ECO:0000313" key="3">
    <source>
        <dbReference type="Proteomes" id="UP000327000"/>
    </source>
</evidence>
<comment type="caution">
    <text evidence="2">The sequence shown here is derived from an EMBL/GenBank/DDBJ whole genome shotgun (WGS) entry which is preliminary data.</text>
</comment>
<protein>
    <submittedName>
        <fullName evidence="2">GNAT family N-acetyltransferase</fullName>
    </submittedName>
</protein>
<feature type="domain" description="N-acetyltransferase" evidence="1">
    <location>
        <begin position="32"/>
        <end position="78"/>
    </location>
</feature>
<proteinExistence type="predicted"/>
<sequence>MMFMTPIVGGLSMPVEQVVTRYPELAWELRTSDGVVGHAEALDGETAWLCRINVQPNYRGHGYASRLLHTVLAHFPDVIVGLAASPLPFAEPGLGRGELHAWYGRHGFVSAPLAGDPHRMIRMPSPSHPGEVTSS</sequence>
<dbReference type="Proteomes" id="UP000327000">
    <property type="component" value="Unassembled WGS sequence"/>
</dbReference>
<gene>
    <name evidence="2" type="ORF">FRZ00_26635</name>
</gene>
<keyword evidence="2" id="KW-0808">Transferase</keyword>
<dbReference type="SUPFAM" id="SSF55729">
    <property type="entry name" value="Acyl-CoA N-acyltransferases (Nat)"/>
    <property type="match status" value="1"/>
</dbReference>
<dbReference type="Pfam" id="PF00583">
    <property type="entry name" value="Acetyltransf_1"/>
    <property type="match status" value="1"/>
</dbReference>
<keyword evidence="3" id="KW-1185">Reference proteome</keyword>